<dbReference type="Gene3D" id="2.80.10.50">
    <property type="match status" value="1"/>
</dbReference>
<dbReference type="EMBL" id="GANO01004899">
    <property type="protein sequence ID" value="JAB54972.1"/>
    <property type="molecule type" value="mRNA"/>
</dbReference>
<organism evidence="2">
    <name type="scientific">Corethrella appendiculata</name>
    <dbReference type="NCBI Taxonomy" id="1370023"/>
    <lineage>
        <taxon>Eukaryota</taxon>
        <taxon>Metazoa</taxon>
        <taxon>Ecdysozoa</taxon>
        <taxon>Arthropoda</taxon>
        <taxon>Hexapoda</taxon>
        <taxon>Insecta</taxon>
        <taxon>Pterygota</taxon>
        <taxon>Neoptera</taxon>
        <taxon>Endopterygota</taxon>
        <taxon>Diptera</taxon>
        <taxon>Nematocera</taxon>
        <taxon>Culicoidea</taxon>
        <taxon>Chaoboridae</taxon>
        <taxon>Corethrella</taxon>
    </lineage>
</organism>
<dbReference type="InterPro" id="IPR035992">
    <property type="entry name" value="Ricin_B-like_lectins"/>
</dbReference>
<dbReference type="AlphaFoldDB" id="U5ESC1"/>
<evidence type="ECO:0000256" key="1">
    <source>
        <dbReference type="SAM" id="SignalP"/>
    </source>
</evidence>
<keyword evidence="1" id="KW-0732">Signal</keyword>
<evidence type="ECO:0000313" key="2">
    <source>
        <dbReference type="EMBL" id="JAB54972.1"/>
    </source>
</evidence>
<protein>
    <submittedName>
        <fullName evidence="2">Putative wrp salivary protein</fullName>
    </submittedName>
</protein>
<feature type="chain" id="PRO_5004660037" evidence="1">
    <location>
        <begin position="23"/>
        <end position="181"/>
    </location>
</feature>
<dbReference type="SUPFAM" id="SSF50370">
    <property type="entry name" value="Ricin B-like lectins"/>
    <property type="match status" value="1"/>
</dbReference>
<feature type="signal peptide" evidence="1">
    <location>
        <begin position="1"/>
        <end position="22"/>
    </location>
</feature>
<accession>U5ESC1</accession>
<sequence length="181" mass="21643">MKRFSIVSILIVFAILIRNSEQDLDFVTSGPMCIMNQAHGEYLYLNRDEIFDTDRRYARTARDTNLLSGSQVWYIERNDDGSVKIRNRDYNEYLYAPSNDFAYDNERRNVFAWQRKGEAVIEGDWWLDFFNDNSISIRSKTYDEYMYAAGDGFASRTTRPVFTWRDRNQQVSQGYWFMRRC</sequence>
<reference evidence="2" key="1">
    <citation type="journal article" date="2014" name="Insect Biochem. Mol. Biol.">
        <title>An insight into the sialome of the frog biting fly, Corethrella appendiculata.</title>
        <authorList>
            <person name="Ribeiro J.M.C."/>
            <person name="Chagas A.C."/>
            <person name="Pham V.M."/>
            <person name="Lounibos L.P."/>
            <person name="Calvo E."/>
        </authorList>
    </citation>
    <scope>NUCLEOTIDE SEQUENCE</scope>
    <source>
        <tissue evidence="2">Salivary glands</tissue>
    </source>
</reference>
<dbReference type="CDD" id="cd23667">
    <property type="entry name" value="beta-trefoil_Ricin_CqDVP-like"/>
    <property type="match status" value="1"/>
</dbReference>
<name>U5ESC1_9DIPT</name>
<proteinExistence type="evidence at transcript level"/>